<evidence type="ECO:0008006" key="3">
    <source>
        <dbReference type="Google" id="ProtNLM"/>
    </source>
</evidence>
<dbReference type="Proteomes" id="UP001217089">
    <property type="component" value="Unassembled WGS sequence"/>
</dbReference>
<reference evidence="1 2" key="1">
    <citation type="submission" date="2022-12" db="EMBL/GenBank/DDBJ databases">
        <title>Chromosome-level genome of Tegillarca granosa.</title>
        <authorList>
            <person name="Kim J."/>
        </authorList>
    </citation>
    <scope>NUCLEOTIDE SEQUENCE [LARGE SCALE GENOMIC DNA]</scope>
    <source>
        <strain evidence="1">Teg-2019</strain>
        <tissue evidence="1">Adductor muscle</tissue>
    </source>
</reference>
<name>A0ABQ9E1S4_TEGGR</name>
<sequence length="175" mass="19447">MGAAQSKEISVKSNGIAGMMIADVIRNAGRIAQIPACSEAKNNDELLDAIGTRDDELFDHIGWPKGKAITMESKLQIVQQFLHWNIIGKRLEAINQLRGDVEAIELYTFITNLMDPPVNAEQLSVSFNREKPTMKYPDANVCANNLIIPLGNNSFEEFKESFSVALTNKFDYANV</sequence>
<dbReference type="EMBL" id="JARBDR010000921">
    <property type="protein sequence ID" value="KAJ8299289.1"/>
    <property type="molecule type" value="Genomic_DNA"/>
</dbReference>
<evidence type="ECO:0000313" key="1">
    <source>
        <dbReference type="EMBL" id="KAJ8299289.1"/>
    </source>
</evidence>
<protein>
    <recommendedName>
        <fullName evidence="3">HECT domain-containing protein</fullName>
    </recommendedName>
</protein>
<keyword evidence="2" id="KW-1185">Reference proteome</keyword>
<organism evidence="1 2">
    <name type="scientific">Tegillarca granosa</name>
    <name type="common">Malaysian cockle</name>
    <name type="synonym">Anadara granosa</name>
    <dbReference type="NCBI Taxonomy" id="220873"/>
    <lineage>
        <taxon>Eukaryota</taxon>
        <taxon>Metazoa</taxon>
        <taxon>Spiralia</taxon>
        <taxon>Lophotrochozoa</taxon>
        <taxon>Mollusca</taxon>
        <taxon>Bivalvia</taxon>
        <taxon>Autobranchia</taxon>
        <taxon>Pteriomorphia</taxon>
        <taxon>Arcoida</taxon>
        <taxon>Arcoidea</taxon>
        <taxon>Arcidae</taxon>
        <taxon>Tegillarca</taxon>
    </lineage>
</organism>
<gene>
    <name evidence="1" type="ORF">KUTeg_023349</name>
</gene>
<evidence type="ECO:0000313" key="2">
    <source>
        <dbReference type="Proteomes" id="UP001217089"/>
    </source>
</evidence>
<proteinExistence type="predicted"/>
<comment type="caution">
    <text evidence="1">The sequence shown here is derived from an EMBL/GenBank/DDBJ whole genome shotgun (WGS) entry which is preliminary data.</text>
</comment>
<accession>A0ABQ9E1S4</accession>